<evidence type="ECO:0000256" key="1">
    <source>
        <dbReference type="SAM" id="MobiDB-lite"/>
    </source>
</evidence>
<accession>A0A1I6Q8B4</accession>
<feature type="compositionally biased region" description="Acidic residues" evidence="1">
    <location>
        <begin position="163"/>
        <end position="174"/>
    </location>
</feature>
<keyword evidence="3" id="KW-1185">Reference proteome</keyword>
<name>A0A1I6Q8B4_9EURY</name>
<evidence type="ECO:0000313" key="3">
    <source>
        <dbReference type="Proteomes" id="UP000199199"/>
    </source>
</evidence>
<protein>
    <submittedName>
        <fullName evidence="2">Uncharacterized protein</fullName>
    </submittedName>
</protein>
<evidence type="ECO:0000313" key="2">
    <source>
        <dbReference type="EMBL" id="SFS48687.1"/>
    </source>
</evidence>
<dbReference type="RefSeq" id="WP_139231143.1">
    <property type="nucleotide sequence ID" value="NZ_FOZS01000001.1"/>
</dbReference>
<feature type="region of interest" description="Disordered" evidence="1">
    <location>
        <begin position="114"/>
        <end position="180"/>
    </location>
</feature>
<gene>
    <name evidence="2" type="ORF">SAMN04488556_1063</name>
</gene>
<dbReference type="Proteomes" id="UP000199199">
    <property type="component" value="Unassembled WGS sequence"/>
</dbReference>
<reference evidence="3" key="1">
    <citation type="submission" date="2016-10" db="EMBL/GenBank/DDBJ databases">
        <authorList>
            <person name="Varghese N."/>
            <person name="Submissions S."/>
        </authorList>
    </citation>
    <scope>NUCLEOTIDE SEQUENCE [LARGE SCALE GENOMIC DNA]</scope>
    <source>
        <strain evidence="3">DSM 22427</strain>
    </source>
</reference>
<organism evidence="2 3">
    <name type="scientific">Halostagnicola kamekurae</name>
    <dbReference type="NCBI Taxonomy" id="619731"/>
    <lineage>
        <taxon>Archaea</taxon>
        <taxon>Methanobacteriati</taxon>
        <taxon>Methanobacteriota</taxon>
        <taxon>Stenosarchaea group</taxon>
        <taxon>Halobacteria</taxon>
        <taxon>Halobacteriales</taxon>
        <taxon>Natrialbaceae</taxon>
        <taxon>Halostagnicola</taxon>
    </lineage>
</organism>
<proteinExistence type="predicted"/>
<feature type="compositionally biased region" description="Low complexity" evidence="1">
    <location>
        <begin position="118"/>
        <end position="151"/>
    </location>
</feature>
<dbReference type="AlphaFoldDB" id="A0A1I6Q8B4"/>
<dbReference type="OrthoDB" id="384209at2157"/>
<dbReference type="EMBL" id="FOZS01000001">
    <property type="protein sequence ID" value="SFS48687.1"/>
    <property type="molecule type" value="Genomic_DNA"/>
</dbReference>
<sequence length="180" mass="18613">MGRSTTGIVVAVGLLLVIGAGVVAVAGIGGPADVDDSENETNLTDECHEALNASNESIDANVSVDELPDDAEIECEGLEDDTMFNITIETNESSDDGTTVTSTVRTIVWDTEDERAVSHSVATSTSSQHTESNGSTSQRTSTNQSSTVVTGGESVDIDRGDVVAEDGEDGEDGEVNVSTE</sequence>